<dbReference type="EMBL" id="JMIR01000050">
    <property type="protein sequence ID" value="KEO81016.1"/>
    <property type="molecule type" value="Genomic_DNA"/>
</dbReference>
<dbReference type="InterPro" id="IPR051199">
    <property type="entry name" value="LPS_LOS_Heptosyltrfase"/>
</dbReference>
<dbReference type="eggNOG" id="COG0859">
    <property type="taxonomic scope" value="Bacteria"/>
</dbReference>
<dbReference type="GO" id="GO:0005829">
    <property type="term" value="C:cytosol"/>
    <property type="evidence" value="ECO:0007669"/>
    <property type="project" value="TreeGrafter"/>
</dbReference>
<reference evidence="3 4" key="1">
    <citation type="journal article" date="2013" name="Int. J. Syst. Evol. Microbiol.">
        <title>Tumebacillus flagellatus sp. nov., an alpha-amylase/pullulanase-producing bacterium isolated from cassava wastewater.</title>
        <authorList>
            <person name="Wang Q."/>
            <person name="Xie N."/>
            <person name="Qin Y."/>
            <person name="Shen N."/>
            <person name="Zhu J."/>
            <person name="Mi H."/>
            <person name="Huang R."/>
        </authorList>
    </citation>
    <scope>NUCLEOTIDE SEQUENCE [LARGE SCALE GENOMIC DNA]</scope>
    <source>
        <strain evidence="3 4">GST4</strain>
    </source>
</reference>
<dbReference type="CDD" id="cd03789">
    <property type="entry name" value="GT9_LPS_heptosyltransferase"/>
    <property type="match status" value="1"/>
</dbReference>
<dbReference type="InterPro" id="IPR002201">
    <property type="entry name" value="Glyco_trans_9"/>
</dbReference>
<keyword evidence="1" id="KW-0328">Glycosyltransferase</keyword>
<dbReference type="AlphaFoldDB" id="A0A074LFJ4"/>
<dbReference type="Proteomes" id="UP000027931">
    <property type="component" value="Unassembled WGS sequence"/>
</dbReference>
<dbReference type="SUPFAM" id="SSF53756">
    <property type="entry name" value="UDP-Glycosyltransferase/glycogen phosphorylase"/>
    <property type="match status" value="1"/>
</dbReference>
<evidence type="ECO:0000313" key="3">
    <source>
        <dbReference type="EMBL" id="KEO81016.1"/>
    </source>
</evidence>
<evidence type="ECO:0008006" key="5">
    <source>
        <dbReference type="Google" id="ProtNLM"/>
    </source>
</evidence>
<organism evidence="3 4">
    <name type="scientific">Tumebacillus flagellatus</name>
    <dbReference type="NCBI Taxonomy" id="1157490"/>
    <lineage>
        <taxon>Bacteria</taxon>
        <taxon>Bacillati</taxon>
        <taxon>Bacillota</taxon>
        <taxon>Bacilli</taxon>
        <taxon>Bacillales</taxon>
        <taxon>Alicyclobacillaceae</taxon>
        <taxon>Tumebacillus</taxon>
    </lineage>
</organism>
<dbReference type="STRING" id="1157490.EL26_23030"/>
<comment type="caution">
    <text evidence="3">The sequence shown here is derived from an EMBL/GenBank/DDBJ whole genome shotgun (WGS) entry which is preliminary data.</text>
</comment>
<accession>A0A074LFJ4</accession>
<dbReference type="GO" id="GO:0008713">
    <property type="term" value="F:ADP-heptose-lipopolysaccharide heptosyltransferase activity"/>
    <property type="evidence" value="ECO:0007669"/>
    <property type="project" value="TreeGrafter"/>
</dbReference>
<keyword evidence="2" id="KW-0808">Transferase</keyword>
<keyword evidence="4" id="KW-1185">Reference proteome</keyword>
<dbReference type="PANTHER" id="PTHR30160">
    <property type="entry name" value="TETRAACYLDISACCHARIDE 4'-KINASE-RELATED"/>
    <property type="match status" value="1"/>
</dbReference>
<dbReference type="Pfam" id="PF01075">
    <property type="entry name" value="Glyco_transf_9"/>
    <property type="match status" value="1"/>
</dbReference>
<gene>
    <name evidence="3" type="ORF">EL26_23030</name>
</gene>
<evidence type="ECO:0000256" key="2">
    <source>
        <dbReference type="ARBA" id="ARBA00022679"/>
    </source>
</evidence>
<sequence>MGRKEWMKSMERLIGRTGVRIAARRFVFREREQVQVQVHRVLVILLAAMGDAVNALPMLRRLRESLPHARIEMLTGPRALPILESSPDLDEILTVDIYGAPQKALLRMRQLIKEVNARNYDLVIDTEQYSALTGLVTLLSGAPKRVGFSTPGKQVDEAYTDLVRYEERRHESHCYLDLLTPLFGAAPDPERLVAVTVSKQEQLRADALLQELGYEGGLLVAVHPLSGSTATGRRWPLAQFVHLCRLLADTHGAHLLLVGSPEERETLQQMQQEIGERAMVAAGSTTIRELAALLSRVDAFVGNDSGPMHLAAAMGVRTVGLYGPNTPVKWGPLGQGNRAVSADLSCSPCINVARGQFKTCSNPICMTSIQPAQVVAALDLDNINHWGELV</sequence>
<proteinExistence type="predicted"/>
<dbReference type="Gene3D" id="3.40.50.2000">
    <property type="entry name" value="Glycogen Phosphorylase B"/>
    <property type="match status" value="2"/>
</dbReference>
<evidence type="ECO:0000256" key="1">
    <source>
        <dbReference type="ARBA" id="ARBA00022676"/>
    </source>
</evidence>
<name>A0A074LFJ4_9BACL</name>
<evidence type="ECO:0000313" key="4">
    <source>
        <dbReference type="Proteomes" id="UP000027931"/>
    </source>
</evidence>
<dbReference type="GO" id="GO:0009244">
    <property type="term" value="P:lipopolysaccharide core region biosynthetic process"/>
    <property type="evidence" value="ECO:0007669"/>
    <property type="project" value="TreeGrafter"/>
</dbReference>
<dbReference type="RefSeq" id="WP_038094360.1">
    <property type="nucleotide sequence ID" value="NZ_JMIR01000050.1"/>
</dbReference>
<protein>
    <recommendedName>
        <fullName evidence="5">Glycosyl transferase</fullName>
    </recommendedName>
</protein>
<dbReference type="OrthoDB" id="9797795at2"/>